<reference evidence="7" key="1">
    <citation type="journal article" date="2017" name="bioRxiv">
        <title>Comparative analysis of the genomes of Stylophora pistillata and Acropora digitifera provides evidence for extensive differences between species of corals.</title>
        <authorList>
            <person name="Voolstra C.R."/>
            <person name="Li Y."/>
            <person name="Liew Y.J."/>
            <person name="Baumgarten S."/>
            <person name="Zoccola D."/>
            <person name="Flot J.-F."/>
            <person name="Tambutte S."/>
            <person name="Allemand D."/>
            <person name="Aranda M."/>
        </authorList>
    </citation>
    <scope>NUCLEOTIDE SEQUENCE [LARGE SCALE GENOMIC DNA]</scope>
</reference>
<evidence type="ECO:0000256" key="4">
    <source>
        <dbReference type="SAM" id="MobiDB-lite"/>
    </source>
</evidence>
<dbReference type="PANTHER" id="PTHR16650:SF6">
    <property type="entry name" value="GH21622P"/>
    <property type="match status" value="1"/>
</dbReference>
<dbReference type="OrthoDB" id="2123794at2759"/>
<feature type="compositionally biased region" description="Basic and acidic residues" evidence="4">
    <location>
        <begin position="601"/>
        <end position="610"/>
    </location>
</feature>
<evidence type="ECO:0000259" key="5">
    <source>
        <dbReference type="Pfam" id="PF15619"/>
    </source>
</evidence>
<evidence type="ECO:0000313" key="7">
    <source>
        <dbReference type="Proteomes" id="UP000225706"/>
    </source>
</evidence>
<dbReference type="GO" id="GO:0042073">
    <property type="term" value="P:intraciliary transport"/>
    <property type="evidence" value="ECO:0007669"/>
    <property type="project" value="TreeGrafter"/>
</dbReference>
<proteinExistence type="inferred from homology"/>
<evidence type="ECO:0000256" key="1">
    <source>
        <dbReference type="ARBA" id="ARBA00010229"/>
    </source>
</evidence>
<keyword evidence="7" id="KW-1185">Reference proteome</keyword>
<feature type="region of interest" description="Disordered" evidence="4">
    <location>
        <begin position="34"/>
        <end position="170"/>
    </location>
</feature>
<dbReference type="Pfam" id="PF15619">
    <property type="entry name" value="Lebercilin"/>
    <property type="match status" value="1"/>
</dbReference>
<feature type="compositionally biased region" description="Basic and acidic residues" evidence="4">
    <location>
        <begin position="431"/>
        <end position="553"/>
    </location>
</feature>
<comment type="similarity">
    <text evidence="1">Belongs to the LCA5 family.</text>
</comment>
<feature type="compositionally biased region" description="Low complexity" evidence="4">
    <location>
        <begin position="756"/>
        <end position="765"/>
    </location>
</feature>
<feature type="compositionally biased region" description="Basic and acidic residues" evidence="4">
    <location>
        <begin position="43"/>
        <end position="61"/>
    </location>
</feature>
<dbReference type="GO" id="GO:0005930">
    <property type="term" value="C:axoneme"/>
    <property type="evidence" value="ECO:0007669"/>
    <property type="project" value="TreeGrafter"/>
</dbReference>
<feature type="region of interest" description="Disordered" evidence="4">
    <location>
        <begin position="405"/>
        <end position="553"/>
    </location>
</feature>
<feature type="compositionally biased region" description="Polar residues" evidence="4">
    <location>
        <begin position="714"/>
        <end position="728"/>
    </location>
</feature>
<feature type="compositionally biased region" description="Polar residues" evidence="4">
    <location>
        <begin position="151"/>
        <end position="166"/>
    </location>
</feature>
<feature type="domain" description="Lebercilin" evidence="5">
    <location>
        <begin position="170"/>
        <end position="361"/>
    </location>
</feature>
<dbReference type="PANTHER" id="PTHR16650">
    <property type="entry name" value="C21ORF13-RELATED"/>
    <property type="match status" value="1"/>
</dbReference>
<dbReference type="STRING" id="50429.A0A2B4SDC9"/>
<evidence type="ECO:0000256" key="3">
    <source>
        <dbReference type="SAM" id="Coils"/>
    </source>
</evidence>
<gene>
    <name evidence="6" type="primary">Lca5</name>
    <name evidence="6" type="ORF">AWC38_SpisGene6561</name>
</gene>
<feature type="compositionally biased region" description="Polar residues" evidence="4">
    <location>
        <begin position="416"/>
        <end position="428"/>
    </location>
</feature>
<protein>
    <submittedName>
        <fullName evidence="6">Lebercilin</fullName>
    </submittedName>
</protein>
<dbReference type="InterPro" id="IPR028933">
    <property type="entry name" value="Lebercilin_dom"/>
</dbReference>
<dbReference type="AlphaFoldDB" id="A0A2B4SDC9"/>
<name>A0A2B4SDC9_STYPI</name>
<feature type="coiled-coil region" evidence="3">
    <location>
        <begin position="174"/>
        <end position="367"/>
    </location>
</feature>
<feature type="compositionally biased region" description="Basic and acidic residues" evidence="4">
    <location>
        <begin position="666"/>
        <end position="679"/>
    </location>
</feature>
<keyword evidence="2 3" id="KW-0175">Coiled coil</keyword>
<feature type="region of interest" description="Disordered" evidence="4">
    <location>
        <begin position="565"/>
        <end position="823"/>
    </location>
</feature>
<evidence type="ECO:0000313" key="6">
    <source>
        <dbReference type="EMBL" id="PFX28684.1"/>
    </source>
</evidence>
<dbReference type="EMBL" id="LSMT01000078">
    <property type="protein sequence ID" value="PFX28684.1"/>
    <property type="molecule type" value="Genomic_DNA"/>
</dbReference>
<comment type="caution">
    <text evidence="6">The sequence shown here is derived from an EMBL/GenBank/DDBJ whole genome shotgun (WGS) entry which is preliminary data.</text>
</comment>
<accession>A0A2B4SDC9</accession>
<organism evidence="6 7">
    <name type="scientific">Stylophora pistillata</name>
    <name type="common">Smooth cauliflower coral</name>
    <dbReference type="NCBI Taxonomy" id="50429"/>
    <lineage>
        <taxon>Eukaryota</taxon>
        <taxon>Metazoa</taxon>
        <taxon>Cnidaria</taxon>
        <taxon>Anthozoa</taxon>
        <taxon>Hexacorallia</taxon>
        <taxon>Scleractinia</taxon>
        <taxon>Astrocoeniina</taxon>
        <taxon>Pocilloporidae</taxon>
        <taxon>Stylophora</taxon>
    </lineage>
</organism>
<dbReference type="InterPro" id="IPR026188">
    <property type="entry name" value="Lebercilin-like"/>
</dbReference>
<sequence>MTLEFENPPLLSNIALNSSYNNEKDFGALDRVRSKKTSVISVTRRESLLAREELQEKREMSGEYSDNYDSYDDDFDSPSATKNATRSRRYSSRRESRTSERAQSTSRSPSDSPPKQRSRSKKASTRRDSFASYRSAYGTNRGPPKNKPKKSQSASSKMTTKTTGGESSMMRRVLSANKHKVSRLYNILEELQQEVEELKDENKSLKRVSHRQEKQIKKIDEEEASLPILLQRHSAEMRTLKERMRKNQEVLHKKERESKDRDAEIQKLRDQVKNFRALSQDRKLEERAALAKKLENVQDEIATKDKKILDLQKAIALKDKARQREMKDQKDRYKQAKEELKRVQEDFRSLRERLKEKERELDEKNIYHQHIVQKKKRGPDLPALPAGSQDIHAPAVTAPAVHIEKTPDTKKKRTNVFLTNAASDSGSVVTDEGRDTDEKSEKVSVKHEHPVVSKQMRHDEVFQVDGKEDEGRKMRDPEERRRREEEADQRRRMDEEERRKKEEEEKRREEEHAQRLRAEEEQLRKQREDQERARKQKEEEDKKRFEEEAEIRRKKDLLLARMRAIDVGNEKPDAVTATGGTSGVPVEDKPKKLPIFLQSEKPVKTEEEPSKPLYAANPDDDVLSDTSSGRKKLSASSRQSRFSYDFKQTVENLHHGLPAHAAQEGVKPEAQKPDTKDSLSDDLSFGSYKPTLGRRAATKRDNKDDLSFGGYNPSFGSQKETTRKNSGLNFGAGKKNATEKEQNGVIFEDYNPSFGAASSKPAASSQPNGDIGGKTSPPRGRRPRAHGGKPASLFDDDLFANEEVKPTGNPLFGDRSVKKDTSSYPWENKVNVTRSKESQEDSLLPRRKHLQSIGKSTEKNVRAVDNALDDIDDEIEEVIL</sequence>
<evidence type="ECO:0000256" key="2">
    <source>
        <dbReference type="ARBA" id="ARBA00023054"/>
    </source>
</evidence>
<dbReference type="Proteomes" id="UP000225706">
    <property type="component" value="Unassembled WGS sequence"/>
</dbReference>